<evidence type="ECO:0000313" key="2">
    <source>
        <dbReference type="Proteomes" id="UP001054945"/>
    </source>
</evidence>
<accession>A0AAV4MCG3</accession>
<dbReference type="EMBL" id="BPLR01002100">
    <property type="protein sequence ID" value="GIX69970.1"/>
    <property type="molecule type" value="Genomic_DNA"/>
</dbReference>
<sequence>MTAPNLEYIHVNDNIDLSLLKNCSKLKNINIHARSEDIDFDELIDILASLKNIETLEICIHNRATYREIEFFATILKLCPNLISIGNLDSLMVIEYCKNL</sequence>
<proteinExistence type="predicted"/>
<dbReference type="AlphaFoldDB" id="A0AAV4MCG3"/>
<dbReference type="InterPro" id="IPR032675">
    <property type="entry name" value="LRR_dom_sf"/>
</dbReference>
<name>A0AAV4MCG3_CAEEX</name>
<dbReference type="Proteomes" id="UP001054945">
    <property type="component" value="Unassembled WGS sequence"/>
</dbReference>
<gene>
    <name evidence="1" type="ORF">CEXT_13991</name>
</gene>
<evidence type="ECO:0000313" key="1">
    <source>
        <dbReference type="EMBL" id="GIX69970.1"/>
    </source>
</evidence>
<organism evidence="1 2">
    <name type="scientific">Caerostris extrusa</name>
    <name type="common">Bark spider</name>
    <name type="synonym">Caerostris bankana</name>
    <dbReference type="NCBI Taxonomy" id="172846"/>
    <lineage>
        <taxon>Eukaryota</taxon>
        <taxon>Metazoa</taxon>
        <taxon>Ecdysozoa</taxon>
        <taxon>Arthropoda</taxon>
        <taxon>Chelicerata</taxon>
        <taxon>Arachnida</taxon>
        <taxon>Araneae</taxon>
        <taxon>Araneomorphae</taxon>
        <taxon>Entelegynae</taxon>
        <taxon>Araneoidea</taxon>
        <taxon>Araneidae</taxon>
        <taxon>Caerostris</taxon>
    </lineage>
</organism>
<comment type="caution">
    <text evidence="1">The sequence shown here is derived from an EMBL/GenBank/DDBJ whole genome shotgun (WGS) entry which is preliminary data.</text>
</comment>
<dbReference type="Gene3D" id="3.80.10.10">
    <property type="entry name" value="Ribonuclease Inhibitor"/>
    <property type="match status" value="1"/>
</dbReference>
<keyword evidence="2" id="KW-1185">Reference proteome</keyword>
<dbReference type="SUPFAM" id="SSF52047">
    <property type="entry name" value="RNI-like"/>
    <property type="match status" value="1"/>
</dbReference>
<protein>
    <submittedName>
        <fullName evidence="1">Uncharacterized protein</fullName>
    </submittedName>
</protein>
<reference evidence="1 2" key="1">
    <citation type="submission" date="2021-06" db="EMBL/GenBank/DDBJ databases">
        <title>Caerostris extrusa draft genome.</title>
        <authorList>
            <person name="Kono N."/>
            <person name="Arakawa K."/>
        </authorList>
    </citation>
    <scope>NUCLEOTIDE SEQUENCE [LARGE SCALE GENOMIC DNA]</scope>
</reference>